<name>A0A1H9TI81_9MICO</name>
<protein>
    <submittedName>
        <fullName evidence="6">Rhamnopyranosyl-N-acetylglucosaminyl-diphospho-decaprenol beta-1,3/1,4-galactofuranosyltransferase</fullName>
    </submittedName>
</protein>
<organism evidence="6 7">
    <name type="scientific">Pedococcus cremeus</name>
    <dbReference type="NCBI Taxonomy" id="587636"/>
    <lineage>
        <taxon>Bacteria</taxon>
        <taxon>Bacillati</taxon>
        <taxon>Actinomycetota</taxon>
        <taxon>Actinomycetes</taxon>
        <taxon>Micrococcales</taxon>
        <taxon>Intrasporangiaceae</taxon>
        <taxon>Pedococcus</taxon>
    </lineage>
</organism>
<dbReference type="AlphaFoldDB" id="A0A1H9TI81"/>
<evidence type="ECO:0000256" key="3">
    <source>
        <dbReference type="ARBA" id="ARBA00022676"/>
    </source>
</evidence>
<dbReference type="STRING" id="587636.SAMN05216199_1627"/>
<evidence type="ECO:0000256" key="4">
    <source>
        <dbReference type="ARBA" id="ARBA00022679"/>
    </source>
</evidence>
<feature type="domain" description="Glycosyltransferase 2-like" evidence="5">
    <location>
        <begin position="11"/>
        <end position="139"/>
    </location>
</feature>
<keyword evidence="4 6" id="KW-0808">Transferase</keyword>
<dbReference type="PANTHER" id="PTHR43179">
    <property type="entry name" value="RHAMNOSYLTRANSFERASE WBBL"/>
    <property type="match status" value="1"/>
</dbReference>
<sequence length="322" mass="35572">MDITQSTVVCVVVTRDRTEQLRSAVAAIRDQSRRPDHLVVVDNGPDPAVEAVAARSGIPVTYVPSATNLGGAGGFALGILTARALGADWVWLADDDGRAADRWTLARLLVCAHEHRLAAVSPLVVDIEDPEQLAFPLRRGLRWVRRRDELGPEVLVDGVANLFNGALFSAAALDAVGVPDPRLFVRGDEVEVHRRLRRSGLRFGTCAPALYLHPQGRDDWAPLLGGRLMVLSPRDATKRERTYRNLGYLTAQPGLRWRRLPDASRYAWYYLAQRHDSAGFREWWRCTREGRGERFPVATPLPSSTATCSGAVVHELTSTRAC</sequence>
<evidence type="ECO:0000256" key="2">
    <source>
        <dbReference type="ARBA" id="ARBA00006739"/>
    </source>
</evidence>
<evidence type="ECO:0000313" key="7">
    <source>
        <dbReference type="Proteomes" id="UP000199019"/>
    </source>
</evidence>
<comment type="pathway">
    <text evidence="1">Cell wall biogenesis; cell wall polysaccharide biosynthesis.</text>
</comment>
<evidence type="ECO:0000259" key="5">
    <source>
        <dbReference type="Pfam" id="PF00535"/>
    </source>
</evidence>
<gene>
    <name evidence="6" type="ORF">SAMN05216199_1627</name>
</gene>
<dbReference type="InterPro" id="IPR001173">
    <property type="entry name" value="Glyco_trans_2-like"/>
</dbReference>
<dbReference type="GO" id="GO:0016757">
    <property type="term" value="F:glycosyltransferase activity"/>
    <property type="evidence" value="ECO:0007669"/>
    <property type="project" value="UniProtKB-KW"/>
</dbReference>
<evidence type="ECO:0000256" key="1">
    <source>
        <dbReference type="ARBA" id="ARBA00004776"/>
    </source>
</evidence>
<keyword evidence="3" id="KW-0328">Glycosyltransferase</keyword>
<keyword evidence="7" id="KW-1185">Reference proteome</keyword>
<dbReference type="SUPFAM" id="SSF53448">
    <property type="entry name" value="Nucleotide-diphospho-sugar transferases"/>
    <property type="match status" value="1"/>
</dbReference>
<dbReference type="RefSeq" id="WP_245735666.1">
    <property type="nucleotide sequence ID" value="NZ_FOHB01000002.1"/>
</dbReference>
<evidence type="ECO:0000313" key="6">
    <source>
        <dbReference type="EMBL" id="SER96905.1"/>
    </source>
</evidence>
<reference evidence="7" key="1">
    <citation type="submission" date="2016-10" db="EMBL/GenBank/DDBJ databases">
        <authorList>
            <person name="Varghese N."/>
            <person name="Submissions S."/>
        </authorList>
    </citation>
    <scope>NUCLEOTIDE SEQUENCE [LARGE SCALE GENOMIC DNA]</scope>
    <source>
        <strain evidence="7">CGMCC 1.6963</strain>
    </source>
</reference>
<proteinExistence type="inferred from homology"/>
<accession>A0A1H9TI81</accession>
<dbReference type="Gene3D" id="3.90.550.10">
    <property type="entry name" value="Spore Coat Polysaccharide Biosynthesis Protein SpsA, Chain A"/>
    <property type="match status" value="1"/>
</dbReference>
<dbReference type="EMBL" id="FOHB01000002">
    <property type="protein sequence ID" value="SER96905.1"/>
    <property type="molecule type" value="Genomic_DNA"/>
</dbReference>
<dbReference type="Pfam" id="PF00535">
    <property type="entry name" value="Glycos_transf_2"/>
    <property type="match status" value="1"/>
</dbReference>
<dbReference type="Proteomes" id="UP000199019">
    <property type="component" value="Unassembled WGS sequence"/>
</dbReference>
<dbReference type="PANTHER" id="PTHR43179:SF12">
    <property type="entry name" value="GALACTOFURANOSYLTRANSFERASE GLFT2"/>
    <property type="match status" value="1"/>
</dbReference>
<comment type="similarity">
    <text evidence="2">Belongs to the glycosyltransferase 2 family.</text>
</comment>
<dbReference type="InterPro" id="IPR029044">
    <property type="entry name" value="Nucleotide-diphossugar_trans"/>
</dbReference>